<dbReference type="InterPro" id="IPR046863">
    <property type="entry name" value="MbnP-like_dom"/>
</dbReference>
<dbReference type="InterPro" id="IPR023977">
    <property type="entry name" value="MbnP-like"/>
</dbReference>
<keyword evidence="3" id="KW-1185">Reference proteome</keyword>
<sequence length="253" mass="28436">MNVVPALIATIGLLSAVSLLSSCQPEGKSPRTNLLPVKLSWQQQAISCHHSFELENQQWQIRNLKFYLSDFSLDQHPLSLVASTWQQSQLVLLGTNCQGNSNWQVHFQQPLISGQLSFTLGLPFAINHQNPLTATTPLNHGDMFWSWQLGYKFLRLDMQSQLQGWAFHLGSTGCQSASVLRPPLTPCNAANTYRITLRYQPGQHLHLDLAQLLNQLVPTVDNSCMSDNLLASCQLLFNNLAQRQIWQMVSTND</sequence>
<dbReference type="Proteomes" id="UP000704611">
    <property type="component" value="Unassembled WGS sequence"/>
</dbReference>
<proteinExistence type="predicted"/>
<dbReference type="Pfam" id="PF20243">
    <property type="entry name" value="MbnP"/>
    <property type="match status" value="1"/>
</dbReference>
<name>A0ABS6MKS0_9GAMM</name>
<feature type="domain" description="Copper-binding protein MbnP-like" evidence="1">
    <location>
        <begin position="37"/>
        <end position="226"/>
    </location>
</feature>
<dbReference type="NCBIfam" id="TIGR04052">
    <property type="entry name" value="MbnP_like_WxW"/>
    <property type="match status" value="1"/>
</dbReference>
<evidence type="ECO:0000259" key="1">
    <source>
        <dbReference type="Pfam" id="PF20243"/>
    </source>
</evidence>
<evidence type="ECO:0000313" key="2">
    <source>
        <dbReference type="EMBL" id="MBV2129411.1"/>
    </source>
</evidence>
<dbReference type="RefSeq" id="WP_217669044.1">
    <property type="nucleotide sequence ID" value="NZ_JAHRID010000004.1"/>
</dbReference>
<gene>
    <name evidence="2" type="ORF">KQY15_09925</name>
</gene>
<dbReference type="EMBL" id="JAHRID010000004">
    <property type="protein sequence ID" value="MBV2129411.1"/>
    <property type="molecule type" value="Genomic_DNA"/>
</dbReference>
<accession>A0ABS6MKS0</accession>
<comment type="caution">
    <text evidence="2">The sequence shown here is derived from an EMBL/GenBank/DDBJ whole genome shotgun (WGS) entry which is preliminary data.</text>
</comment>
<reference evidence="2 3" key="1">
    <citation type="submission" date="2021-06" db="EMBL/GenBank/DDBJ databases">
        <title>Rheinheimera indica sp. nov., isolated from deep-sea sediment.</title>
        <authorList>
            <person name="Wang Z."/>
            <person name="Zhang X.-Y."/>
        </authorList>
    </citation>
    <scope>NUCLEOTIDE SEQUENCE [LARGE SCALE GENOMIC DNA]</scope>
    <source>
        <strain evidence="2 3">SM2107</strain>
    </source>
</reference>
<evidence type="ECO:0000313" key="3">
    <source>
        <dbReference type="Proteomes" id="UP000704611"/>
    </source>
</evidence>
<organism evidence="2 3">
    <name type="scientific">Arsukibacterium indicum</name>
    <dbReference type="NCBI Taxonomy" id="2848612"/>
    <lineage>
        <taxon>Bacteria</taxon>
        <taxon>Pseudomonadati</taxon>
        <taxon>Pseudomonadota</taxon>
        <taxon>Gammaproteobacteria</taxon>
        <taxon>Chromatiales</taxon>
        <taxon>Chromatiaceae</taxon>
        <taxon>Arsukibacterium</taxon>
    </lineage>
</organism>
<protein>
    <submittedName>
        <fullName evidence="2">Metallo-mystery pair system four-Cys motif protein</fullName>
    </submittedName>
</protein>